<dbReference type="EMBL" id="CP042344">
    <property type="protein sequence ID" value="QEA13998.1"/>
    <property type="molecule type" value="Genomic_DNA"/>
</dbReference>
<dbReference type="AlphaFoldDB" id="A0A5B8RZ13"/>
<evidence type="ECO:0008006" key="6">
    <source>
        <dbReference type="Google" id="ProtNLM"/>
    </source>
</evidence>
<feature type="compositionally biased region" description="Low complexity" evidence="2">
    <location>
        <begin position="212"/>
        <end position="228"/>
    </location>
</feature>
<feature type="coiled-coil region" evidence="1">
    <location>
        <begin position="286"/>
        <end position="327"/>
    </location>
</feature>
<evidence type="ECO:0000256" key="2">
    <source>
        <dbReference type="SAM" id="MobiDB-lite"/>
    </source>
</evidence>
<keyword evidence="1" id="KW-0175">Coiled coil</keyword>
<dbReference type="Proteomes" id="UP000321199">
    <property type="component" value="Chromosome"/>
</dbReference>
<organism evidence="4 5">
    <name type="scientific">Comamonas flocculans</name>
    <dbReference type="NCBI Taxonomy" id="2597701"/>
    <lineage>
        <taxon>Bacteria</taxon>
        <taxon>Pseudomonadati</taxon>
        <taxon>Pseudomonadota</taxon>
        <taxon>Betaproteobacteria</taxon>
        <taxon>Burkholderiales</taxon>
        <taxon>Comamonadaceae</taxon>
        <taxon>Comamonas</taxon>
    </lineage>
</organism>
<dbReference type="RefSeq" id="WP_146913580.1">
    <property type="nucleotide sequence ID" value="NZ_CP042344.1"/>
</dbReference>
<feature type="region of interest" description="Disordered" evidence="2">
    <location>
        <begin position="124"/>
        <end position="234"/>
    </location>
</feature>
<feature type="region of interest" description="Disordered" evidence="2">
    <location>
        <begin position="601"/>
        <end position="626"/>
    </location>
</feature>
<keyword evidence="3" id="KW-0732">Signal</keyword>
<name>A0A5B8RZ13_9BURK</name>
<feature type="region of interest" description="Disordered" evidence="2">
    <location>
        <begin position="376"/>
        <end position="404"/>
    </location>
</feature>
<feature type="compositionally biased region" description="Low complexity" evidence="2">
    <location>
        <begin position="130"/>
        <end position="172"/>
    </location>
</feature>
<evidence type="ECO:0000256" key="1">
    <source>
        <dbReference type="SAM" id="Coils"/>
    </source>
</evidence>
<accession>A0A5B8RZ13</accession>
<evidence type="ECO:0000313" key="4">
    <source>
        <dbReference type="EMBL" id="QEA13998.1"/>
    </source>
</evidence>
<evidence type="ECO:0000256" key="3">
    <source>
        <dbReference type="SAM" id="SignalP"/>
    </source>
</evidence>
<gene>
    <name evidence="4" type="ORF">FOZ74_13750</name>
</gene>
<sequence>MRLRTFLPGLVFVAALSSANALTLGAASGRATLGLPVDLSFDVRSDSARDTETTCVSAQVRMGDVLLPDREVQLSTVPAGAGRFRLRLQTAIAINEPVLSVSLQTRCSGSVARDYTFLVEAPVATDQSQPASSTTPSTAAASPPSPLSSAEAAAPEIEALPAQRARPLAAPARARRETRAAARQRRAPQRDGLAAPSPSRERPPPAARRAEAAPAAARQAEVAPGAQALPERGPRLVMEPLDSWLETPPLLRLTMELATPAPATPPGPDAEQSRQLWRALSDPQALAQQTVQASQAQAQLAQLQTQLKAEQAARAELAARVQALREERYAPQVVYGLLALWLLTLAAAGWLLWQRRRPQPAAWHEPERGLAEDLGTQLDDEDEGGSTVWPQAEAPGEQGGLPRAAVQAPLPAPAAGDLPKPVPPATASLAAQTLTPPLSAVMPGAQEGYAREIEHPEELFDVLQQAEFFISIGEHEDAVDALRRHIAQHRASSPLAYLELLRLYHTLGRVAAFDELRAAFEERFNADIPPFATFQRGGRLLEDYPRHLARIEALWGSAEVLDEIHRLMFREGGAAEAQRFEVPAYEDLLLLLAIADTTVGNGQPKAGRGPIQGGLQVPQPRHDLPAAERPGVETLAGDLMLQPSEQMPARGHEPDSEADVAGNVDTPSPAAPLHFEDGLVQLTLEPQDGGKRADKF</sequence>
<dbReference type="OrthoDB" id="9180424at2"/>
<feature type="compositionally biased region" description="Basic and acidic residues" evidence="2">
    <location>
        <begin position="199"/>
        <end position="211"/>
    </location>
</feature>
<protein>
    <recommendedName>
        <fullName evidence="6">Tetratricopeptide repeat protein</fullName>
    </recommendedName>
</protein>
<evidence type="ECO:0000313" key="5">
    <source>
        <dbReference type="Proteomes" id="UP000321199"/>
    </source>
</evidence>
<feature type="chain" id="PRO_5022805862" description="Tetratricopeptide repeat protein" evidence="3">
    <location>
        <begin position="22"/>
        <end position="696"/>
    </location>
</feature>
<feature type="signal peptide" evidence="3">
    <location>
        <begin position="1"/>
        <end position="21"/>
    </location>
</feature>
<proteinExistence type="predicted"/>
<reference evidence="4 5" key="1">
    <citation type="submission" date="2019-07" db="EMBL/GenBank/DDBJ databases">
        <title>Complete genome sequence of Comamonas sp. NLF 7-7 isolated from livestock.</title>
        <authorList>
            <person name="Kim D.H."/>
            <person name="Kim J.G."/>
        </authorList>
    </citation>
    <scope>NUCLEOTIDE SEQUENCE [LARGE SCALE GENOMIC DNA]</scope>
    <source>
        <strain evidence="4 5">NLF 7-7</strain>
    </source>
</reference>
<keyword evidence="5" id="KW-1185">Reference proteome</keyword>
<dbReference type="KEGG" id="cof:FOZ74_13750"/>
<feature type="region of interest" description="Disordered" evidence="2">
    <location>
        <begin position="645"/>
        <end position="673"/>
    </location>
</feature>